<name>A0A076FA84_9BACT</name>
<dbReference type="KEGG" id="caj:CIG1485E_1014"/>
<evidence type="ECO:0000313" key="2">
    <source>
        <dbReference type="EMBL" id="AII14851.1"/>
    </source>
</evidence>
<dbReference type="HOGENOM" id="CLU_1615942_0_0_7"/>
<dbReference type="RefSeq" id="WP_038454394.1">
    <property type="nucleotide sequence ID" value="NZ_CP009043.1"/>
</dbReference>
<evidence type="ECO:0000313" key="3">
    <source>
        <dbReference type="Proteomes" id="UP000028486"/>
    </source>
</evidence>
<organism evidence="2 3">
    <name type="scientific">Campylobacter iguaniorum</name>
    <dbReference type="NCBI Taxonomy" id="1244531"/>
    <lineage>
        <taxon>Bacteria</taxon>
        <taxon>Pseudomonadati</taxon>
        <taxon>Campylobacterota</taxon>
        <taxon>Epsilonproteobacteria</taxon>
        <taxon>Campylobacterales</taxon>
        <taxon>Campylobacteraceae</taxon>
        <taxon>Campylobacter</taxon>
    </lineage>
</organism>
<keyword evidence="1" id="KW-0732">Signal</keyword>
<dbReference type="Proteomes" id="UP000028486">
    <property type="component" value="Chromosome"/>
</dbReference>
<dbReference type="PATRIC" id="fig|1244531.5.peg.1070"/>
<gene>
    <name evidence="2" type="ORF">CIG1485E_1014</name>
</gene>
<evidence type="ECO:0000256" key="1">
    <source>
        <dbReference type="SAM" id="SignalP"/>
    </source>
</evidence>
<reference evidence="3" key="1">
    <citation type="journal article" date="2014" name="Genome Announc.">
        <title>Complete Genome Sequence of Campylobacter iguaniorum Strain 1485ET, Isolated from a Bearded Dragon (Pogona vitticeps).</title>
        <authorList>
            <person name="Gilbert M.J."/>
            <person name="Miller W.G."/>
            <person name="Yee E."/>
            <person name="Kik M."/>
            <person name="Wagenaar J.A."/>
            <person name="Duim B."/>
        </authorList>
    </citation>
    <scope>NUCLEOTIDE SEQUENCE [LARGE SCALE GENOMIC DNA]</scope>
    <source>
        <strain evidence="3">1485E</strain>
    </source>
</reference>
<sequence>MKKMGFIAKIFFICMLANSVLGADQVSKFSLQDALNSKFAKNGFDKDITFKFGSGYAGETFSGDKFKKTTSRSFSSDEMQSYDVLTGEVKTISKDNEKSSLEKSCQYALIACLKVAQKRAKSLGYTKIVNIKTYFKDEVLDSKSEFICGHRKVKNVGISYDYAK</sequence>
<evidence type="ECO:0008006" key="4">
    <source>
        <dbReference type="Google" id="ProtNLM"/>
    </source>
</evidence>
<protein>
    <recommendedName>
        <fullName evidence="4">Excinuclease, ATPase subunit</fullName>
    </recommendedName>
</protein>
<dbReference type="AlphaFoldDB" id="A0A076FA84"/>
<accession>A0A076FA84</accession>
<dbReference type="STRING" id="1244531.CIG2463D_1067"/>
<feature type="signal peptide" evidence="1">
    <location>
        <begin position="1"/>
        <end position="22"/>
    </location>
</feature>
<proteinExistence type="predicted"/>
<dbReference type="EMBL" id="CP009043">
    <property type="protein sequence ID" value="AII14851.1"/>
    <property type="molecule type" value="Genomic_DNA"/>
</dbReference>
<feature type="chain" id="PRO_5009743392" description="Excinuclease, ATPase subunit" evidence="1">
    <location>
        <begin position="23"/>
        <end position="164"/>
    </location>
</feature>
<keyword evidence="3" id="KW-1185">Reference proteome</keyword>
<dbReference type="OrthoDB" id="9990591at2"/>